<dbReference type="Pfam" id="PF01323">
    <property type="entry name" value="DSBA"/>
    <property type="match status" value="1"/>
</dbReference>
<comment type="catalytic activity">
    <reaction evidence="1">
        <text>2-hydroxychromene-2-carboxylate = (3E)-4-(2-hydroxyphenyl)-2-oxobut-3-enoate</text>
        <dbReference type="Rhea" id="RHEA:27401"/>
        <dbReference type="ChEBI" id="CHEBI:59350"/>
        <dbReference type="ChEBI" id="CHEBI:59353"/>
        <dbReference type="EC" id="5.99.1.4"/>
    </reaction>
</comment>
<keyword evidence="5" id="KW-1185">Reference proteome</keyword>
<dbReference type="InterPro" id="IPR044087">
    <property type="entry name" value="NahD-like"/>
</dbReference>
<dbReference type="RefSeq" id="WP_212685979.1">
    <property type="nucleotide sequence ID" value="NZ_JAGSPN010000001.1"/>
</dbReference>
<feature type="active site" description="Nucleophile" evidence="2">
    <location>
        <position position="13"/>
    </location>
</feature>
<dbReference type="InterPro" id="IPR036249">
    <property type="entry name" value="Thioredoxin-like_sf"/>
</dbReference>
<dbReference type="GO" id="GO:1901170">
    <property type="term" value="P:naphthalene catabolic process"/>
    <property type="evidence" value="ECO:0007669"/>
    <property type="project" value="InterPro"/>
</dbReference>
<dbReference type="Proteomes" id="UP000680067">
    <property type="component" value="Unassembled WGS sequence"/>
</dbReference>
<reference evidence="4" key="1">
    <citation type="submission" date="2021-04" db="EMBL/GenBank/DDBJ databases">
        <title>novel species isolated from subtropical streams in China.</title>
        <authorList>
            <person name="Lu H."/>
        </authorList>
    </citation>
    <scope>NUCLEOTIDE SEQUENCE</scope>
    <source>
        <strain evidence="4">LFS511W</strain>
    </source>
</reference>
<dbReference type="GO" id="GO:0006749">
    <property type="term" value="P:glutathione metabolic process"/>
    <property type="evidence" value="ECO:0007669"/>
    <property type="project" value="TreeGrafter"/>
</dbReference>
<dbReference type="InterPro" id="IPR014440">
    <property type="entry name" value="HCCAis_GSTk"/>
</dbReference>
<dbReference type="InterPro" id="IPR001853">
    <property type="entry name" value="DSBA-like_thioredoxin_dom"/>
</dbReference>
<gene>
    <name evidence="4" type="ORF">KDM89_00330</name>
</gene>
<accession>A0A941DM41</accession>
<dbReference type="PIRSF" id="PIRSF006386">
    <property type="entry name" value="HCCAis_GSTk"/>
    <property type="match status" value="1"/>
</dbReference>
<dbReference type="PANTHER" id="PTHR42943">
    <property type="entry name" value="GLUTATHIONE S-TRANSFERASE KAPPA"/>
    <property type="match status" value="1"/>
</dbReference>
<dbReference type="GO" id="GO:0004602">
    <property type="term" value="F:glutathione peroxidase activity"/>
    <property type="evidence" value="ECO:0007669"/>
    <property type="project" value="TreeGrafter"/>
</dbReference>
<dbReference type="GO" id="GO:0004364">
    <property type="term" value="F:glutathione transferase activity"/>
    <property type="evidence" value="ECO:0007669"/>
    <property type="project" value="TreeGrafter"/>
</dbReference>
<dbReference type="Gene3D" id="3.40.30.10">
    <property type="entry name" value="Glutaredoxin"/>
    <property type="match status" value="1"/>
</dbReference>
<proteinExistence type="inferred from homology"/>
<dbReference type="SUPFAM" id="SSF52833">
    <property type="entry name" value="Thioredoxin-like"/>
    <property type="match status" value="1"/>
</dbReference>
<evidence type="ECO:0000313" key="5">
    <source>
        <dbReference type="Proteomes" id="UP000680067"/>
    </source>
</evidence>
<organism evidence="4 5">
    <name type="scientific">Undibacterium luofuense</name>
    <dbReference type="NCBI Taxonomy" id="2828733"/>
    <lineage>
        <taxon>Bacteria</taxon>
        <taxon>Pseudomonadati</taxon>
        <taxon>Pseudomonadota</taxon>
        <taxon>Betaproteobacteria</taxon>
        <taxon>Burkholderiales</taxon>
        <taxon>Oxalobacteraceae</taxon>
        <taxon>Undibacterium</taxon>
    </lineage>
</organism>
<sequence length="201" mass="22544">MMQAIEFWFDFVSPYAYIAAQSVEQLAARYGRTVDWQPVLLGAVFRETGSGPLTMRPPVMANYFRHDFERSARFAGLSLRLPDNFPVSTHNTARVCLWLKQQAPQMTGEFVRRVTSAYFNGDVPVNDPVWLADIVSGLGLDAHSAVAACADSHWKDALREQCETAIARGIFGAPWIVVDGESFWGNDRLPQVERWLAQGSF</sequence>
<evidence type="ECO:0000313" key="4">
    <source>
        <dbReference type="EMBL" id="MBR7780571.1"/>
    </source>
</evidence>
<evidence type="ECO:0000259" key="3">
    <source>
        <dbReference type="Pfam" id="PF01323"/>
    </source>
</evidence>
<dbReference type="PANTHER" id="PTHR42943:SF2">
    <property type="entry name" value="GLUTATHIONE S-TRANSFERASE KAPPA 1"/>
    <property type="match status" value="1"/>
</dbReference>
<dbReference type="CDD" id="cd03022">
    <property type="entry name" value="DsbA_HCCA_Iso"/>
    <property type="match status" value="1"/>
</dbReference>
<dbReference type="EC" id="5.99.1.4" evidence="1"/>
<keyword evidence="1 4" id="KW-0413">Isomerase</keyword>
<protein>
    <recommendedName>
        <fullName evidence="1">2-hydroxychromene-2-carboxylate isomerase</fullName>
        <ecNumber evidence="1">5.99.1.4</ecNumber>
    </recommendedName>
</protein>
<evidence type="ECO:0000256" key="1">
    <source>
        <dbReference type="PIRNR" id="PIRNR006386"/>
    </source>
</evidence>
<evidence type="ECO:0000256" key="2">
    <source>
        <dbReference type="PIRSR" id="PIRSR006386-1"/>
    </source>
</evidence>
<dbReference type="EMBL" id="JAGSPN010000001">
    <property type="protein sequence ID" value="MBR7780571.1"/>
    <property type="molecule type" value="Genomic_DNA"/>
</dbReference>
<dbReference type="GO" id="GO:0018845">
    <property type="term" value="F:2-hydroxychromene-2-carboxylate isomerase activity"/>
    <property type="evidence" value="ECO:0007669"/>
    <property type="project" value="UniProtKB-UniRule"/>
</dbReference>
<name>A0A941DM41_9BURK</name>
<dbReference type="InterPro" id="IPR051924">
    <property type="entry name" value="GST_Kappa/NadH"/>
</dbReference>
<dbReference type="AlphaFoldDB" id="A0A941DM41"/>
<comment type="similarity">
    <text evidence="1">Belongs to the GST superfamily. NadH family.</text>
</comment>
<comment type="caution">
    <text evidence="4">The sequence shown here is derived from an EMBL/GenBank/DDBJ whole genome shotgun (WGS) entry which is preliminary data.</text>
</comment>
<feature type="domain" description="DSBA-like thioredoxin" evidence="3">
    <location>
        <begin position="5"/>
        <end position="194"/>
    </location>
</feature>